<keyword evidence="1" id="KW-0472">Membrane</keyword>
<sequence>MSIAPNFLASDQQLLYKSGSFFKEQWIGSLLKKSNFVKKYGWICLALFKFFFLLVFSKKKLYQDLQKKDSLNLLGKDAVYRFLNRPPCRRGSTSI</sequence>
<dbReference type="AlphaFoldDB" id="A0A2R6Y403"/>
<reference evidence="3" key="1">
    <citation type="journal article" date="2018" name="Sci. Rep.">
        <title>Lignite coal burning seam in the remote Altai Mountains harbors a hydrogen-driven thermophilic microbial community.</title>
        <authorList>
            <person name="Kadnikov V.V."/>
            <person name="Mardanov A.V."/>
            <person name="Ivasenko D.A."/>
            <person name="Antsiferov D.V."/>
            <person name="Beletsky A.V."/>
            <person name="Karnachuk O.V."/>
            <person name="Ravin N.V."/>
        </authorList>
    </citation>
    <scope>NUCLEOTIDE SEQUENCE [LARGE SCALE GENOMIC DNA]</scope>
</reference>
<evidence type="ECO:0000256" key="1">
    <source>
        <dbReference type="SAM" id="Phobius"/>
    </source>
</evidence>
<name>A0A2R6Y403_9BACL</name>
<evidence type="ECO:0000313" key="3">
    <source>
        <dbReference type="Proteomes" id="UP000244338"/>
    </source>
</evidence>
<proteinExistence type="predicted"/>
<keyword evidence="1" id="KW-0812">Transmembrane</keyword>
<dbReference type="EMBL" id="PEBX01000008">
    <property type="protein sequence ID" value="PTQ57383.1"/>
    <property type="molecule type" value="Genomic_DNA"/>
</dbReference>
<organism evidence="2 3">
    <name type="scientific">Candidatus Carbonibacillus altaicus</name>
    <dbReference type="NCBI Taxonomy" id="2163959"/>
    <lineage>
        <taxon>Bacteria</taxon>
        <taxon>Bacillati</taxon>
        <taxon>Bacillota</taxon>
        <taxon>Bacilli</taxon>
        <taxon>Bacillales</taxon>
        <taxon>Candidatus Carbonibacillus</taxon>
    </lineage>
</organism>
<comment type="caution">
    <text evidence="2">The sequence shown here is derived from an EMBL/GenBank/DDBJ whole genome shotgun (WGS) entry which is preliminary data.</text>
</comment>
<accession>A0A2R6Y403</accession>
<evidence type="ECO:0000313" key="2">
    <source>
        <dbReference type="EMBL" id="PTQ57383.1"/>
    </source>
</evidence>
<gene>
    <name evidence="2" type="ORF">BSOLF_1699</name>
</gene>
<feature type="transmembrane region" description="Helical" evidence="1">
    <location>
        <begin position="40"/>
        <end position="57"/>
    </location>
</feature>
<dbReference type="Proteomes" id="UP000244338">
    <property type="component" value="Unassembled WGS sequence"/>
</dbReference>
<protein>
    <submittedName>
        <fullName evidence="2">Uncharacterized protein</fullName>
    </submittedName>
</protein>
<keyword evidence="1" id="KW-1133">Transmembrane helix</keyword>